<evidence type="ECO:0000313" key="4">
    <source>
        <dbReference type="Proteomes" id="UP000001304"/>
    </source>
</evidence>
<organism evidence="3 4">
    <name type="scientific">Ignisphaera aggregans (strain DSM 17230 / JCM 13409 / AQ1.S1)</name>
    <dbReference type="NCBI Taxonomy" id="583356"/>
    <lineage>
        <taxon>Archaea</taxon>
        <taxon>Thermoproteota</taxon>
        <taxon>Thermoprotei</taxon>
        <taxon>Desulfurococcales</taxon>
        <taxon>Desulfurococcaceae</taxon>
        <taxon>Ignisphaera</taxon>
    </lineage>
</organism>
<reference evidence="3 4" key="1">
    <citation type="journal article" date="2010" name="Stand. Genomic Sci.">
        <title>Complete genome sequence of Ignisphaera aggregans type strain (AQ1.S1).</title>
        <authorList>
            <person name="Goker M."/>
            <person name="Held B."/>
            <person name="Lapidus A."/>
            <person name="Nolan M."/>
            <person name="Spring S."/>
            <person name="Yasawong M."/>
            <person name="Lucas S."/>
            <person name="Glavina Del Rio T."/>
            <person name="Tice H."/>
            <person name="Cheng J.F."/>
            <person name="Goodwin L."/>
            <person name="Tapia R."/>
            <person name="Pitluck S."/>
            <person name="Liolios K."/>
            <person name="Ivanova N."/>
            <person name="Mavromatis K."/>
            <person name="Mikhailova N."/>
            <person name="Pati A."/>
            <person name="Chen A."/>
            <person name="Palaniappan K."/>
            <person name="Brambilla E."/>
            <person name="Land M."/>
            <person name="Hauser L."/>
            <person name="Chang Y.J."/>
            <person name="Jeffries C.D."/>
            <person name="Brettin T."/>
            <person name="Detter J.C."/>
            <person name="Han C."/>
            <person name="Rohde M."/>
            <person name="Sikorski J."/>
            <person name="Woyke T."/>
            <person name="Bristow J."/>
            <person name="Eisen J.A."/>
            <person name="Markowitz V."/>
            <person name="Hugenholtz P."/>
            <person name="Kyrpides N.C."/>
            <person name="Klenk H.P."/>
        </authorList>
    </citation>
    <scope>NUCLEOTIDE SEQUENCE [LARGE SCALE GENOMIC DNA]</scope>
    <source>
        <strain evidence="4">DSM 17230 / JCM 13409 / AQ1.S1</strain>
    </source>
</reference>
<feature type="coiled-coil region" evidence="1">
    <location>
        <begin position="87"/>
        <end position="135"/>
    </location>
</feature>
<dbReference type="BioCyc" id="IAGG583356:GHAH-690-MONOMER"/>
<evidence type="ECO:0000256" key="1">
    <source>
        <dbReference type="SAM" id="Coils"/>
    </source>
</evidence>
<name>E0SSX4_IGNAA</name>
<dbReference type="Proteomes" id="UP000001304">
    <property type="component" value="Chromosome"/>
</dbReference>
<gene>
    <name evidence="3" type="ordered locus">Igag_0694</name>
</gene>
<dbReference type="KEGG" id="iag:Igag_0694"/>
<dbReference type="HOGENOM" id="CLU_064028_0_0_2"/>
<feature type="domain" description="DUF8196" evidence="2">
    <location>
        <begin position="131"/>
        <end position="240"/>
    </location>
</feature>
<dbReference type="EMBL" id="CP002098">
    <property type="protein sequence ID" value="ADM27524.1"/>
    <property type="molecule type" value="Genomic_DNA"/>
</dbReference>
<evidence type="ECO:0000313" key="3">
    <source>
        <dbReference type="EMBL" id="ADM27524.1"/>
    </source>
</evidence>
<dbReference type="Pfam" id="PF26618">
    <property type="entry name" value="DUF8196"/>
    <property type="match status" value="1"/>
</dbReference>
<keyword evidence="4" id="KW-1185">Reference proteome</keyword>
<dbReference type="PANTHER" id="PTHR34314:SF6">
    <property type="entry name" value="DUF3782 DOMAIN-CONTAINING PROTEIN"/>
    <property type="match status" value="1"/>
</dbReference>
<sequence>MGSELLTKEEKERILKTLEIDIEFRYAIAGLIGLNEILRRLDRHEEELVRIREEQKRIWEEIARLREDMNKLREDMIKGFERHDIELAKLREDFLKMVERIDRVEERLDNMNVRLGRVERTLEKLTLDIEEEARSIIRYRLRNELGIDIELKSLHLPDMEINIYGCRDDICIVGEASVRASANLLDELLDKVKDLKKKYPEKLKPKTILVIYTSLALPELVEKAEKHNIWVLKATEDYYKPDLAKIVFS</sequence>
<accession>E0SSX4</accession>
<proteinExistence type="predicted"/>
<dbReference type="AlphaFoldDB" id="E0SSX4"/>
<keyword evidence="1" id="KW-0175">Coiled coil</keyword>
<dbReference type="InterPro" id="IPR058509">
    <property type="entry name" value="DUF8196"/>
</dbReference>
<evidence type="ECO:0000259" key="2">
    <source>
        <dbReference type="Pfam" id="PF26618"/>
    </source>
</evidence>
<protein>
    <recommendedName>
        <fullName evidence="2">DUF8196 domain-containing protein</fullName>
    </recommendedName>
</protein>
<dbReference type="PANTHER" id="PTHR34314">
    <property type="entry name" value="CRENARCHAEAL PROTEIN, PUTATIVE-RELATED"/>
    <property type="match status" value="1"/>
</dbReference>